<keyword evidence="2" id="KW-1185">Reference proteome</keyword>
<proteinExistence type="predicted"/>
<dbReference type="RefSeq" id="WP_311706614.1">
    <property type="nucleotide sequence ID" value="NZ_JAVREL010000014.1"/>
</dbReference>
<reference evidence="2" key="1">
    <citation type="submission" date="2023-07" db="EMBL/GenBank/DDBJ databases">
        <title>30 novel species of actinomycetes from the DSMZ collection.</title>
        <authorList>
            <person name="Nouioui I."/>
        </authorList>
    </citation>
    <scope>NUCLEOTIDE SEQUENCE [LARGE SCALE GENOMIC DNA]</scope>
    <source>
        <strain evidence="2">DSM 44938</strain>
    </source>
</reference>
<dbReference type="InterPro" id="IPR029058">
    <property type="entry name" value="AB_hydrolase_fold"/>
</dbReference>
<evidence type="ECO:0000313" key="1">
    <source>
        <dbReference type="EMBL" id="MDT0345484.1"/>
    </source>
</evidence>
<dbReference type="Proteomes" id="UP001183246">
    <property type="component" value="Unassembled WGS sequence"/>
</dbReference>
<accession>A0ABU2MV37</accession>
<dbReference type="SUPFAM" id="SSF53474">
    <property type="entry name" value="alpha/beta-Hydrolases"/>
    <property type="match status" value="1"/>
</dbReference>
<organism evidence="1 2">
    <name type="scientific">Streptomyces litchfieldiae</name>
    <dbReference type="NCBI Taxonomy" id="3075543"/>
    <lineage>
        <taxon>Bacteria</taxon>
        <taxon>Bacillati</taxon>
        <taxon>Actinomycetota</taxon>
        <taxon>Actinomycetes</taxon>
        <taxon>Kitasatosporales</taxon>
        <taxon>Streptomycetaceae</taxon>
        <taxon>Streptomyces</taxon>
    </lineage>
</organism>
<evidence type="ECO:0000313" key="2">
    <source>
        <dbReference type="Proteomes" id="UP001183246"/>
    </source>
</evidence>
<dbReference type="GO" id="GO:0016787">
    <property type="term" value="F:hydrolase activity"/>
    <property type="evidence" value="ECO:0007669"/>
    <property type="project" value="UniProtKB-KW"/>
</dbReference>
<gene>
    <name evidence="1" type="ORF">RM590_23200</name>
</gene>
<name>A0ABU2MV37_9ACTN</name>
<dbReference type="EMBL" id="JAVREL010000014">
    <property type="protein sequence ID" value="MDT0345484.1"/>
    <property type="molecule type" value="Genomic_DNA"/>
</dbReference>
<sequence length="43" mass="4945">MSGRSRSFPHLRETVVLPGCGHAIQQERPEQVNEVLIRFLRSL</sequence>
<dbReference type="Gene3D" id="3.40.50.1820">
    <property type="entry name" value="alpha/beta hydrolase"/>
    <property type="match status" value="1"/>
</dbReference>
<protein>
    <submittedName>
        <fullName evidence="1">Alpha/beta hydrolase</fullName>
    </submittedName>
</protein>
<comment type="caution">
    <text evidence="1">The sequence shown here is derived from an EMBL/GenBank/DDBJ whole genome shotgun (WGS) entry which is preliminary data.</text>
</comment>
<keyword evidence="1" id="KW-0378">Hydrolase</keyword>